<evidence type="ECO:0000256" key="6">
    <source>
        <dbReference type="SAM" id="MobiDB-lite"/>
    </source>
</evidence>
<keyword evidence="7" id="KW-1133">Transmembrane helix</keyword>
<evidence type="ECO:0000256" key="7">
    <source>
        <dbReference type="SAM" id="Phobius"/>
    </source>
</evidence>
<dbReference type="SUPFAM" id="SSF53448">
    <property type="entry name" value="Nucleotide-diphospho-sugar transferases"/>
    <property type="match status" value="1"/>
</dbReference>
<organism evidence="8 9">
    <name type="scientific">Negadavirga shengliensis</name>
    <dbReference type="NCBI Taxonomy" id="1389218"/>
    <lineage>
        <taxon>Bacteria</taxon>
        <taxon>Pseudomonadati</taxon>
        <taxon>Bacteroidota</taxon>
        <taxon>Cytophagia</taxon>
        <taxon>Cytophagales</taxon>
        <taxon>Cyclobacteriaceae</taxon>
        <taxon>Negadavirga</taxon>
    </lineage>
</organism>
<keyword evidence="3 8" id="KW-0328">Glycosyltransferase</keyword>
<evidence type="ECO:0000256" key="2">
    <source>
        <dbReference type="ARBA" id="ARBA00022475"/>
    </source>
</evidence>
<name>A0ABV9T324_9BACT</name>
<dbReference type="Gene3D" id="3.90.550.10">
    <property type="entry name" value="Spore Coat Polysaccharide Biosynthesis Protein SpsA, Chain A"/>
    <property type="match status" value="1"/>
</dbReference>
<dbReference type="RefSeq" id="WP_377065644.1">
    <property type="nucleotide sequence ID" value="NZ_JBHSJJ010000008.1"/>
</dbReference>
<dbReference type="PANTHER" id="PTHR43646">
    <property type="entry name" value="GLYCOSYLTRANSFERASE"/>
    <property type="match status" value="1"/>
</dbReference>
<dbReference type="Proteomes" id="UP001595818">
    <property type="component" value="Unassembled WGS sequence"/>
</dbReference>
<evidence type="ECO:0000313" key="8">
    <source>
        <dbReference type="EMBL" id="MFC4873064.1"/>
    </source>
</evidence>
<feature type="region of interest" description="Disordered" evidence="6">
    <location>
        <begin position="32"/>
        <end position="56"/>
    </location>
</feature>
<keyword evidence="5 7" id="KW-0472">Membrane</keyword>
<proteinExistence type="predicted"/>
<feature type="transmembrane region" description="Helical" evidence="7">
    <location>
        <begin position="359"/>
        <end position="379"/>
    </location>
</feature>
<dbReference type="PANTHER" id="PTHR43646:SF2">
    <property type="entry name" value="GLYCOSYLTRANSFERASE 2-LIKE DOMAIN-CONTAINING PROTEIN"/>
    <property type="match status" value="1"/>
</dbReference>
<dbReference type="Pfam" id="PF13641">
    <property type="entry name" value="Glyco_tranf_2_3"/>
    <property type="match status" value="1"/>
</dbReference>
<keyword evidence="7" id="KW-0812">Transmembrane</keyword>
<keyword evidence="9" id="KW-1185">Reference proteome</keyword>
<dbReference type="EMBL" id="JBHSJJ010000008">
    <property type="protein sequence ID" value="MFC4873064.1"/>
    <property type="molecule type" value="Genomic_DNA"/>
</dbReference>
<reference evidence="9" key="1">
    <citation type="journal article" date="2019" name="Int. J. Syst. Evol. Microbiol.">
        <title>The Global Catalogue of Microorganisms (GCM) 10K type strain sequencing project: providing services to taxonomists for standard genome sequencing and annotation.</title>
        <authorList>
            <consortium name="The Broad Institute Genomics Platform"/>
            <consortium name="The Broad Institute Genome Sequencing Center for Infectious Disease"/>
            <person name="Wu L."/>
            <person name="Ma J."/>
        </authorList>
    </citation>
    <scope>NUCLEOTIDE SEQUENCE [LARGE SCALE GENOMIC DNA]</scope>
    <source>
        <strain evidence="9">CGMCC 4.7466</strain>
    </source>
</reference>
<dbReference type="GO" id="GO:0016757">
    <property type="term" value="F:glycosyltransferase activity"/>
    <property type="evidence" value="ECO:0007669"/>
    <property type="project" value="UniProtKB-KW"/>
</dbReference>
<comment type="caution">
    <text evidence="8">The sequence shown here is derived from an EMBL/GenBank/DDBJ whole genome shotgun (WGS) entry which is preliminary data.</text>
</comment>
<evidence type="ECO:0000256" key="3">
    <source>
        <dbReference type="ARBA" id="ARBA00022676"/>
    </source>
</evidence>
<feature type="compositionally biased region" description="Basic and acidic residues" evidence="6">
    <location>
        <begin position="34"/>
        <end position="54"/>
    </location>
</feature>
<accession>A0ABV9T324</accession>
<feature type="transmembrane region" description="Helical" evidence="7">
    <location>
        <begin position="6"/>
        <end position="29"/>
    </location>
</feature>
<evidence type="ECO:0000256" key="4">
    <source>
        <dbReference type="ARBA" id="ARBA00022679"/>
    </source>
</evidence>
<sequence length="391" mass="43899">MWWEYFCLIGVTWSIIQYGFLYLLLTLGFKKHGRDSGRGDISRADEKRQGGFEKEEYEGQNDWPSVAVLVPARNEESVLSDCLRSFEELDYPEDKITFFLADDQSEDSTGSIIETWVRGGANRQQIKVIPAKDPGINGKANALAQMVDRTDAGFLLFTDADCKVPATWVKSMVGACGPACGVVTGMTKVEAKEFLGRMQALDWWLTLGLVKVTSDLGFSLTAMGNNMLVSREAYKAAGGFDRVKHHLTEDLALSAAISGKGYHPIHHVDRSCLVTTQPQKSFSELMGQRKRWVDGVFLLPLYWQALLMVQVGFYPVLIALMVAMPLTGLLLWMAKLSLQSVFIVTFASKVETKIPALDLLSFEFYYCCTSWSTVGYYFWPGKTNWKKRKYG</sequence>
<comment type="subcellular location">
    <subcellularLocation>
        <location evidence="1">Cell membrane</location>
    </subcellularLocation>
</comment>
<dbReference type="InterPro" id="IPR029044">
    <property type="entry name" value="Nucleotide-diphossugar_trans"/>
</dbReference>
<keyword evidence="4 8" id="KW-0808">Transferase</keyword>
<evidence type="ECO:0000256" key="1">
    <source>
        <dbReference type="ARBA" id="ARBA00004236"/>
    </source>
</evidence>
<keyword evidence="2" id="KW-1003">Cell membrane</keyword>
<protein>
    <submittedName>
        <fullName evidence="8">Glycosyltransferase</fullName>
        <ecNumber evidence="8">2.4.-.-</ecNumber>
    </submittedName>
</protein>
<evidence type="ECO:0000313" key="9">
    <source>
        <dbReference type="Proteomes" id="UP001595818"/>
    </source>
</evidence>
<feature type="transmembrane region" description="Helical" evidence="7">
    <location>
        <begin position="296"/>
        <end position="323"/>
    </location>
</feature>
<evidence type="ECO:0000256" key="5">
    <source>
        <dbReference type="ARBA" id="ARBA00023136"/>
    </source>
</evidence>
<gene>
    <name evidence="8" type="ORF">ACFPFU_15300</name>
</gene>
<dbReference type="EC" id="2.4.-.-" evidence="8"/>